<dbReference type="Pfam" id="PF09772">
    <property type="entry name" value="Tmem26"/>
    <property type="match status" value="1"/>
</dbReference>
<gene>
    <name evidence="3" type="ORF">OKIOD_LOCUS16671</name>
</gene>
<name>A0ABN7TG33_OIKDI</name>
<feature type="transmembrane region" description="Helical" evidence="2">
    <location>
        <begin position="105"/>
        <end position="126"/>
    </location>
</feature>
<feature type="compositionally biased region" description="Basic and acidic residues" evidence="1">
    <location>
        <begin position="357"/>
        <end position="369"/>
    </location>
</feature>
<feature type="region of interest" description="Disordered" evidence="1">
    <location>
        <begin position="356"/>
        <end position="390"/>
    </location>
</feature>
<evidence type="ECO:0000313" key="4">
    <source>
        <dbReference type="Proteomes" id="UP001158576"/>
    </source>
</evidence>
<evidence type="ECO:0000313" key="3">
    <source>
        <dbReference type="EMBL" id="CAG5113816.1"/>
    </source>
</evidence>
<feature type="transmembrane region" description="Helical" evidence="2">
    <location>
        <begin position="220"/>
        <end position="238"/>
    </location>
</feature>
<proteinExistence type="predicted"/>
<sequence>MGFLQNLWLSLRSLKPCSGQRCSLRNQNVMSSIIGFYRKHKRLINALSARILYLAYIIFTVYQTYLILPFQSRKDRNTIFLLFTGLLGFVFEFWHAIFIRKGNEIRWLVTMNLAMLSAAVPCIWLMEGELLEKRVLKLEYSPPGVMAQIGGISFEAPDMVLFLEQILIFALVIGRWLAPKNDDQDGDYFSAILVGNLAVGADILELLESLGDENLGVNEVAVYSILALWSLSLIIFGFEVPNDVLMKEDSSRKYVEIDSLPRAKVLSRFLTGDIMSPEMLQITTGLFFLDVPYLILRIVLMVEHGFYTSSGLFFAMKNSLMLLLQSYRLYKLQKSLPKFRHQRRLLSTVPIDSPITESRKSTESEDKRPSRNKITPSISFKELNSESTSS</sequence>
<dbReference type="InterPro" id="IPR019169">
    <property type="entry name" value="Transmembrane_26"/>
</dbReference>
<dbReference type="PANTHER" id="PTHR22168:SF3">
    <property type="entry name" value="TRANSMEMBRANE PROTEIN 26"/>
    <property type="match status" value="1"/>
</dbReference>
<keyword evidence="2" id="KW-0472">Membrane</keyword>
<evidence type="ECO:0000256" key="2">
    <source>
        <dbReference type="SAM" id="Phobius"/>
    </source>
</evidence>
<feature type="transmembrane region" description="Helical" evidence="2">
    <location>
        <begin position="79"/>
        <end position="98"/>
    </location>
</feature>
<feature type="transmembrane region" description="Helical" evidence="2">
    <location>
        <begin position="47"/>
        <end position="67"/>
    </location>
</feature>
<organism evidence="3 4">
    <name type="scientific">Oikopleura dioica</name>
    <name type="common">Tunicate</name>
    <dbReference type="NCBI Taxonomy" id="34765"/>
    <lineage>
        <taxon>Eukaryota</taxon>
        <taxon>Metazoa</taxon>
        <taxon>Chordata</taxon>
        <taxon>Tunicata</taxon>
        <taxon>Appendicularia</taxon>
        <taxon>Copelata</taxon>
        <taxon>Oikopleuridae</taxon>
        <taxon>Oikopleura</taxon>
    </lineage>
</organism>
<keyword evidence="2" id="KW-1133">Transmembrane helix</keyword>
<accession>A0ABN7TG33</accession>
<dbReference type="PANTHER" id="PTHR22168">
    <property type="entry name" value="TMEM26 PROTEIN"/>
    <property type="match status" value="1"/>
</dbReference>
<keyword evidence="4" id="KW-1185">Reference proteome</keyword>
<dbReference type="EMBL" id="OU015567">
    <property type="protein sequence ID" value="CAG5113816.1"/>
    <property type="molecule type" value="Genomic_DNA"/>
</dbReference>
<feature type="transmembrane region" description="Helical" evidence="2">
    <location>
        <begin position="159"/>
        <end position="177"/>
    </location>
</feature>
<protein>
    <submittedName>
        <fullName evidence="3">Oidioi.mRNA.OKI2018_I69.chr2.g7906.t1.cds</fullName>
    </submittedName>
</protein>
<reference evidence="3 4" key="1">
    <citation type="submission" date="2021-04" db="EMBL/GenBank/DDBJ databases">
        <authorList>
            <person name="Bliznina A."/>
        </authorList>
    </citation>
    <scope>NUCLEOTIDE SEQUENCE [LARGE SCALE GENOMIC DNA]</scope>
</reference>
<dbReference type="Proteomes" id="UP001158576">
    <property type="component" value="Chromosome 2"/>
</dbReference>
<keyword evidence="2" id="KW-0812">Transmembrane</keyword>
<evidence type="ECO:0000256" key="1">
    <source>
        <dbReference type="SAM" id="MobiDB-lite"/>
    </source>
</evidence>